<protein>
    <submittedName>
        <fullName evidence="2">DNA-binding protein</fullName>
    </submittedName>
</protein>
<dbReference type="GO" id="GO:0003677">
    <property type="term" value="F:DNA binding"/>
    <property type="evidence" value="ECO:0007669"/>
    <property type="project" value="UniProtKB-KW"/>
</dbReference>
<dbReference type="EMBL" id="PFUI01000007">
    <property type="protein sequence ID" value="PJB30497.1"/>
    <property type="molecule type" value="Genomic_DNA"/>
</dbReference>
<evidence type="ECO:0000313" key="3">
    <source>
        <dbReference type="Proteomes" id="UP000231366"/>
    </source>
</evidence>
<keyword evidence="2" id="KW-0238">DNA-binding</keyword>
<feature type="domain" description="HU" evidence="1">
    <location>
        <begin position="1"/>
        <end position="125"/>
    </location>
</feature>
<proteinExistence type="predicted"/>
<evidence type="ECO:0000313" key="2">
    <source>
        <dbReference type="EMBL" id="PJB30497.1"/>
    </source>
</evidence>
<organism evidence="2 3">
    <name type="scientific">Candidatus Desantisbacteria bacterium CG_4_9_14_3_um_filter_40_11</name>
    <dbReference type="NCBI Taxonomy" id="1974546"/>
    <lineage>
        <taxon>Bacteria</taxon>
        <taxon>Candidatus Desantisiibacteriota</taxon>
    </lineage>
</organism>
<sequence length="126" mass="13662">MTVKFNVVERGNPSNPAAPKKFYPSIESSGRKTMRQLAGQISQISTVSSVDTMAVLEGLLTIIPQELSAGNIVELGDFGNFWLRGDSEGAETAADVRASSIKDVLPRFNAGKEFKKVLDVIEFEKA</sequence>
<dbReference type="AlphaFoldDB" id="A0A2M8AWN4"/>
<dbReference type="InterPro" id="IPR041607">
    <property type="entry name" value="HU-HIG"/>
</dbReference>
<comment type="caution">
    <text evidence="2">The sequence shown here is derived from an EMBL/GenBank/DDBJ whole genome shotgun (WGS) entry which is preliminary data.</text>
</comment>
<dbReference type="Proteomes" id="UP000231366">
    <property type="component" value="Unassembled WGS sequence"/>
</dbReference>
<reference evidence="3" key="1">
    <citation type="submission" date="2017-09" db="EMBL/GenBank/DDBJ databases">
        <title>Depth-based differentiation of microbial function through sediment-hosted aquifers and enrichment of novel symbionts in the deep terrestrial subsurface.</title>
        <authorList>
            <person name="Probst A.J."/>
            <person name="Ladd B."/>
            <person name="Jarett J.K."/>
            <person name="Geller-Mcgrath D.E."/>
            <person name="Sieber C.M.K."/>
            <person name="Emerson J.B."/>
            <person name="Anantharaman K."/>
            <person name="Thomas B.C."/>
            <person name="Malmstrom R."/>
            <person name="Stieglmeier M."/>
            <person name="Klingl A."/>
            <person name="Woyke T."/>
            <person name="Ryan C.M."/>
            <person name="Banfield J.F."/>
        </authorList>
    </citation>
    <scope>NUCLEOTIDE SEQUENCE [LARGE SCALE GENOMIC DNA]</scope>
</reference>
<evidence type="ECO:0000259" key="1">
    <source>
        <dbReference type="Pfam" id="PF18291"/>
    </source>
</evidence>
<dbReference type="Pfam" id="PF18291">
    <property type="entry name" value="HU-HIG"/>
    <property type="match status" value="1"/>
</dbReference>
<dbReference type="Gene3D" id="4.10.520.10">
    <property type="entry name" value="IHF-like DNA-binding proteins"/>
    <property type="match status" value="1"/>
</dbReference>
<dbReference type="SUPFAM" id="SSF47729">
    <property type="entry name" value="IHF-like DNA-binding proteins"/>
    <property type="match status" value="1"/>
</dbReference>
<accession>A0A2M8AWN4</accession>
<gene>
    <name evidence="2" type="ORF">CO110_00245</name>
</gene>
<name>A0A2M8AWN4_9BACT</name>
<dbReference type="InterPro" id="IPR010992">
    <property type="entry name" value="IHF-like_DNA-bd_dom_sf"/>
</dbReference>